<sequence>MKKSVPTVSTDTHGGILSLLPSSTPLSTHNDERRTQFDFHELPSGHCNEDICETKRRPTTTTTNLPTLVKRGDDHGDDSTSYVPDTAAKTLLKRGGDRRIHQRSSITFHLACNTSGSYTRFCTHGRSIIATDKKRFFLGPLVPSHCSEPTQVSLPDIACSGSLAQASPAVRNKLYIIPYKHFYFFDPTEKTQQLEGMVAALEKTTQQLHKKLEMMENQYDTLRQLINDTDTKLLVTIARQEKDIQTLQTNVTSSQNTKTMVISTVDITAPTFSGESKKEHSKQFLKDMHNYLDNKQITARREKMIVIENNLRGKASKWYTMIKYAALDEVTFSELFLKHFFSENHQWEIFIKCTEAGKNLLKRIFRNIFIIGWRN</sequence>
<evidence type="ECO:0000256" key="2">
    <source>
        <dbReference type="SAM" id="MobiDB-lite"/>
    </source>
</evidence>
<comment type="caution">
    <text evidence="3">The sequence shown here is derived from an EMBL/GenBank/DDBJ whole genome shotgun (WGS) entry which is preliminary data.</text>
</comment>
<evidence type="ECO:0000256" key="1">
    <source>
        <dbReference type="SAM" id="Coils"/>
    </source>
</evidence>
<dbReference type="AlphaFoldDB" id="A0A6G0TZF8"/>
<evidence type="ECO:0000313" key="4">
    <source>
        <dbReference type="Proteomes" id="UP000475862"/>
    </source>
</evidence>
<evidence type="ECO:0000313" key="3">
    <source>
        <dbReference type="EMBL" id="KAE9540853.1"/>
    </source>
</evidence>
<feature type="region of interest" description="Disordered" evidence="2">
    <location>
        <begin position="58"/>
        <end position="81"/>
    </location>
</feature>
<dbReference type="Proteomes" id="UP000475862">
    <property type="component" value="Unassembled WGS sequence"/>
</dbReference>
<protein>
    <submittedName>
        <fullName evidence="3">Uncharacterized protein</fullName>
    </submittedName>
</protein>
<organism evidence="3 4">
    <name type="scientific">Aphis glycines</name>
    <name type="common">Soybean aphid</name>
    <dbReference type="NCBI Taxonomy" id="307491"/>
    <lineage>
        <taxon>Eukaryota</taxon>
        <taxon>Metazoa</taxon>
        <taxon>Ecdysozoa</taxon>
        <taxon>Arthropoda</taxon>
        <taxon>Hexapoda</taxon>
        <taxon>Insecta</taxon>
        <taxon>Pterygota</taxon>
        <taxon>Neoptera</taxon>
        <taxon>Paraneoptera</taxon>
        <taxon>Hemiptera</taxon>
        <taxon>Sternorrhyncha</taxon>
        <taxon>Aphidomorpha</taxon>
        <taxon>Aphidoidea</taxon>
        <taxon>Aphididae</taxon>
        <taxon>Aphidini</taxon>
        <taxon>Aphis</taxon>
        <taxon>Aphis</taxon>
    </lineage>
</organism>
<accession>A0A6G0TZF8</accession>
<proteinExistence type="predicted"/>
<feature type="compositionally biased region" description="Polar residues" evidence="2">
    <location>
        <begin position="1"/>
        <end position="12"/>
    </location>
</feature>
<keyword evidence="4" id="KW-1185">Reference proteome</keyword>
<keyword evidence="1" id="KW-0175">Coiled coil</keyword>
<reference evidence="3 4" key="1">
    <citation type="submission" date="2019-08" db="EMBL/GenBank/DDBJ databases">
        <title>The genome of the soybean aphid Biotype 1, its phylome, world population structure and adaptation to the North American continent.</title>
        <authorList>
            <person name="Giordano R."/>
            <person name="Donthu R.K."/>
            <person name="Hernandez A.G."/>
            <person name="Wright C.L."/>
            <person name="Zimin A.V."/>
        </authorList>
    </citation>
    <scope>NUCLEOTIDE SEQUENCE [LARGE SCALE GENOMIC DNA]</scope>
    <source>
        <tissue evidence="3">Whole aphids</tissue>
    </source>
</reference>
<dbReference type="OrthoDB" id="6582462at2759"/>
<gene>
    <name evidence="3" type="ORF">AGLY_004098</name>
</gene>
<feature type="compositionally biased region" description="Low complexity" evidence="2">
    <location>
        <begin position="17"/>
        <end position="28"/>
    </location>
</feature>
<dbReference type="EMBL" id="VYZN01000013">
    <property type="protein sequence ID" value="KAE9540853.1"/>
    <property type="molecule type" value="Genomic_DNA"/>
</dbReference>
<feature type="compositionally biased region" description="Low complexity" evidence="2">
    <location>
        <begin position="59"/>
        <end position="68"/>
    </location>
</feature>
<feature type="coiled-coil region" evidence="1">
    <location>
        <begin position="198"/>
        <end position="257"/>
    </location>
</feature>
<name>A0A6G0TZF8_APHGL</name>
<feature type="region of interest" description="Disordered" evidence="2">
    <location>
        <begin position="1"/>
        <end position="30"/>
    </location>
</feature>